<reference evidence="2" key="1">
    <citation type="submission" date="2015-09" db="EMBL/GenBank/DDBJ databases">
        <authorList>
            <consortium name="Pathogen Informatics"/>
        </authorList>
    </citation>
    <scope>NUCLEOTIDE SEQUENCE</scope>
    <source>
        <strain evidence="2">2789STDY5834896</strain>
    </source>
</reference>
<gene>
    <name evidence="2" type="ORF">SAMEA3545359_02260</name>
</gene>
<proteinExistence type="predicted"/>
<dbReference type="Pfam" id="PF12669">
    <property type="entry name" value="FeoB_associated"/>
    <property type="match status" value="1"/>
</dbReference>
<evidence type="ECO:0000256" key="1">
    <source>
        <dbReference type="SAM" id="Phobius"/>
    </source>
</evidence>
<accession>A0A1C6JJC8</accession>
<dbReference type="EMBL" id="FMHG01000001">
    <property type="protein sequence ID" value="SCJ82157.1"/>
    <property type="molecule type" value="Genomic_DNA"/>
</dbReference>
<name>A0A1C6JJC8_9FIRM</name>
<feature type="transmembrane region" description="Helical" evidence="1">
    <location>
        <begin position="6"/>
        <end position="26"/>
    </location>
</feature>
<keyword evidence="1" id="KW-1133">Transmembrane helix</keyword>
<sequence length="58" mass="5784">MLAFLADNLATILISAVLLALFVLAVRHLRRKSADGGCGCGCSGCPHAGACPSAKGKG</sequence>
<organism evidence="2">
    <name type="scientific">uncultured Anaerotruncus sp</name>
    <dbReference type="NCBI Taxonomy" id="905011"/>
    <lineage>
        <taxon>Bacteria</taxon>
        <taxon>Bacillati</taxon>
        <taxon>Bacillota</taxon>
        <taxon>Clostridia</taxon>
        <taxon>Eubacteriales</taxon>
        <taxon>Oscillospiraceae</taxon>
        <taxon>Anaerotruncus</taxon>
        <taxon>environmental samples</taxon>
    </lineage>
</organism>
<protein>
    <submittedName>
        <fullName evidence="2">Virus attachment protein p12 family</fullName>
    </submittedName>
</protein>
<keyword evidence="1" id="KW-0812">Transmembrane</keyword>
<evidence type="ECO:0000313" key="2">
    <source>
        <dbReference type="EMBL" id="SCJ82157.1"/>
    </source>
</evidence>
<dbReference type="AlphaFoldDB" id="A0A1C6JJC8"/>
<keyword evidence="1" id="KW-0472">Membrane</keyword>